<dbReference type="Proteomes" id="UP000663570">
    <property type="component" value="Chromosome"/>
</dbReference>
<accession>A0ABX7M723</accession>
<evidence type="ECO:0000256" key="1">
    <source>
        <dbReference type="PROSITE-ProRule" id="PRU00339"/>
    </source>
</evidence>
<evidence type="ECO:0000313" key="2">
    <source>
        <dbReference type="EMBL" id="QSI75242.1"/>
    </source>
</evidence>
<dbReference type="RefSeq" id="WP_206252620.1">
    <property type="nucleotide sequence ID" value="NZ_CP071060.1"/>
</dbReference>
<organism evidence="2 3">
    <name type="scientific">Niveibacterium microcysteis</name>
    <dbReference type="NCBI Taxonomy" id="2811415"/>
    <lineage>
        <taxon>Bacteria</taxon>
        <taxon>Pseudomonadati</taxon>
        <taxon>Pseudomonadota</taxon>
        <taxon>Betaproteobacteria</taxon>
        <taxon>Rhodocyclales</taxon>
        <taxon>Rhodocyclaceae</taxon>
        <taxon>Niveibacterium</taxon>
    </lineage>
</organism>
<name>A0ABX7M723_9RHOO</name>
<dbReference type="Pfam" id="PF13432">
    <property type="entry name" value="TPR_16"/>
    <property type="match status" value="1"/>
</dbReference>
<keyword evidence="1" id="KW-0802">TPR repeat</keyword>
<feature type="repeat" description="TPR" evidence="1">
    <location>
        <begin position="19"/>
        <end position="52"/>
    </location>
</feature>
<dbReference type="SMART" id="SM00028">
    <property type="entry name" value="TPR"/>
    <property type="match status" value="2"/>
</dbReference>
<dbReference type="PROSITE" id="PS50005">
    <property type="entry name" value="TPR"/>
    <property type="match status" value="2"/>
</dbReference>
<dbReference type="InterPro" id="IPR019734">
    <property type="entry name" value="TPR_rpt"/>
</dbReference>
<dbReference type="Gene3D" id="1.25.40.10">
    <property type="entry name" value="Tetratricopeptide repeat domain"/>
    <property type="match status" value="1"/>
</dbReference>
<protein>
    <submittedName>
        <fullName evidence="2">Tetratricopeptide repeat protein</fullName>
    </submittedName>
</protein>
<proteinExistence type="predicted"/>
<dbReference type="SUPFAM" id="SSF48452">
    <property type="entry name" value="TPR-like"/>
    <property type="match status" value="1"/>
</dbReference>
<gene>
    <name evidence="2" type="ORF">JY500_11990</name>
</gene>
<reference evidence="2 3" key="1">
    <citation type="submission" date="2021-02" db="EMBL/GenBank/DDBJ databases">
        <title>Niveibacterium changnyeongensis HC41.</title>
        <authorList>
            <person name="Kang M."/>
        </authorList>
    </citation>
    <scope>NUCLEOTIDE SEQUENCE [LARGE SCALE GENOMIC DNA]</scope>
    <source>
        <strain evidence="2 3">HC41</strain>
    </source>
</reference>
<keyword evidence="3" id="KW-1185">Reference proteome</keyword>
<evidence type="ECO:0000313" key="3">
    <source>
        <dbReference type="Proteomes" id="UP000663570"/>
    </source>
</evidence>
<feature type="repeat" description="TPR" evidence="1">
    <location>
        <begin position="53"/>
        <end position="86"/>
    </location>
</feature>
<sequence>MNNEISLRFRHAAGATVNADSHFAAAVDHARTGRFEEAVEAFRTVLSFVPDRTEAWQGLGYCYRKLRSYAQANEAYGEAQRLDPSRGAMWFNAPVSAIAAH</sequence>
<dbReference type="InterPro" id="IPR011990">
    <property type="entry name" value="TPR-like_helical_dom_sf"/>
</dbReference>
<dbReference type="EMBL" id="CP071060">
    <property type="protein sequence ID" value="QSI75242.1"/>
    <property type="molecule type" value="Genomic_DNA"/>
</dbReference>